<feature type="signal peptide" evidence="2">
    <location>
        <begin position="1"/>
        <end position="24"/>
    </location>
</feature>
<proteinExistence type="predicted"/>
<dbReference type="EMBL" id="JACOPK010000001">
    <property type="protein sequence ID" value="MBC5694622.1"/>
    <property type="molecule type" value="Genomic_DNA"/>
</dbReference>
<evidence type="ECO:0000313" key="5">
    <source>
        <dbReference type="Proteomes" id="UP000641741"/>
    </source>
</evidence>
<feature type="domain" description="SLH" evidence="3">
    <location>
        <begin position="284"/>
        <end position="347"/>
    </location>
</feature>
<protein>
    <submittedName>
        <fullName evidence="4">S-layer homology domain-containing protein</fullName>
    </submittedName>
</protein>
<gene>
    <name evidence="4" type="ORF">H8S02_01460</name>
</gene>
<keyword evidence="2" id="KW-0732">Signal</keyword>
<dbReference type="Proteomes" id="UP000641741">
    <property type="component" value="Unassembled WGS sequence"/>
</dbReference>
<organism evidence="4 5">
    <name type="scientific">Agathobaculum hominis</name>
    <dbReference type="NCBI Taxonomy" id="2763014"/>
    <lineage>
        <taxon>Bacteria</taxon>
        <taxon>Bacillati</taxon>
        <taxon>Bacillota</taxon>
        <taxon>Clostridia</taxon>
        <taxon>Eubacteriales</taxon>
        <taxon>Butyricicoccaceae</taxon>
        <taxon>Agathobaculum</taxon>
    </lineage>
</organism>
<evidence type="ECO:0000256" key="1">
    <source>
        <dbReference type="ARBA" id="ARBA00022737"/>
    </source>
</evidence>
<comment type="caution">
    <text evidence="4">The sequence shown here is derived from an EMBL/GenBank/DDBJ whole genome shotgun (WGS) entry which is preliminary data.</text>
</comment>
<dbReference type="PROSITE" id="PS51272">
    <property type="entry name" value="SLH"/>
    <property type="match status" value="2"/>
</dbReference>
<feature type="chain" id="PRO_5047288385" evidence="2">
    <location>
        <begin position="25"/>
        <end position="410"/>
    </location>
</feature>
<accession>A0ABR7GJX8</accession>
<name>A0ABR7GJX8_9FIRM</name>
<dbReference type="Pfam" id="PF00395">
    <property type="entry name" value="SLH"/>
    <property type="match status" value="1"/>
</dbReference>
<sequence length="410" mass="44841">MKQIVHRALSAALALSLCLSSAGAAWYGRDIQRQENGNYVLYEPYSDKNIIETPYHLYELTYIGSADGMAGVHSTQVPYYCAKNGSEIFLWNASGRNIVSDSGLHAAGFISDGGYMVVQNVQNGLYGVWSAEKGQLTVPCRYQSVRLLTGQYEGAEAPPPEIVVAATMNGQTWTPLRPYDGKVFLPGEFDEISTASGLLAVRKGGRTAYYDMREETTAVPQTAANRSQMSAWAADEVEKAVMAELVPEELQRQYTKPCTRQEFCQLVAAITQKRTGNTVQQLIVYRGGTDSSFTDTDNADVLACASLGIVNGVGNGRFAPDAHITREQAATMLVRAAGILDIRANREHTPFNDADRISTWAKAAVAEVSAMQTEDGAMVMQGVGSNRFAPSDPYTREQSIMTTYRLFRME</sequence>
<feature type="domain" description="SLH" evidence="3">
    <location>
        <begin position="348"/>
        <end position="410"/>
    </location>
</feature>
<evidence type="ECO:0000259" key="3">
    <source>
        <dbReference type="PROSITE" id="PS51272"/>
    </source>
</evidence>
<evidence type="ECO:0000256" key="2">
    <source>
        <dbReference type="SAM" id="SignalP"/>
    </source>
</evidence>
<keyword evidence="5" id="KW-1185">Reference proteome</keyword>
<reference evidence="4 5" key="1">
    <citation type="submission" date="2020-08" db="EMBL/GenBank/DDBJ databases">
        <title>Genome public.</title>
        <authorList>
            <person name="Liu C."/>
            <person name="Sun Q."/>
        </authorList>
    </citation>
    <scope>NUCLEOTIDE SEQUENCE [LARGE SCALE GENOMIC DNA]</scope>
    <source>
        <strain evidence="4 5">M2</strain>
    </source>
</reference>
<dbReference type="RefSeq" id="WP_186968909.1">
    <property type="nucleotide sequence ID" value="NZ_JACOPK010000001.1"/>
</dbReference>
<evidence type="ECO:0000313" key="4">
    <source>
        <dbReference type="EMBL" id="MBC5694622.1"/>
    </source>
</evidence>
<keyword evidence="1" id="KW-0677">Repeat</keyword>
<dbReference type="InterPro" id="IPR001119">
    <property type="entry name" value="SLH_dom"/>
</dbReference>